<evidence type="ECO:0000313" key="3">
    <source>
        <dbReference type="Proteomes" id="UP000799640"/>
    </source>
</evidence>
<dbReference type="AlphaFoldDB" id="A0A6G1HTP4"/>
<proteinExistence type="predicted"/>
<accession>A0A6G1HTP4</accession>
<feature type="non-terminal residue" evidence="2">
    <location>
        <position position="106"/>
    </location>
</feature>
<reference evidence="2" key="1">
    <citation type="journal article" date="2020" name="Stud. Mycol.">
        <title>101 Dothideomycetes genomes: a test case for predicting lifestyles and emergence of pathogens.</title>
        <authorList>
            <person name="Haridas S."/>
            <person name="Albert R."/>
            <person name="Binder M."/>
            <person name="Bloem J."/>
            <person name="Labutti K."/>
            <person name="Salamov A."/>
            <person name="Andreopoulos B."/>
            <person name="Baker S."/>
            <person name="Barry K."/>
            <person name="Bills G."/>
            <person name="Bluhm B."/>
            <person name="Cannon C."/>
            <person name="Castanera R."/>
            <person name="Culley D."/>
            <person name="Daum C."/>
            <person name="Ezra D."/>
            <person name="Gonzalez J."/>
            <person name="Henrissat B."/>
            <person name="Kuo A."/>
            <person name="Liang C."/>
            <person name="Lipzen A."/>
            <person name="Lutzoni F."/>
            <person name="Magnuson J."/>
            <person name="Mondo S."/>
            <person name="Nolan M."/>
            <person name="Ohm R."/>
            <person name="Pangilinan J."/>
            <person name="Park H.-J."/>
            <person name="Ramirez L."/>
            <person name="Alfaro M."/>
            <person name="Sun H."/>
            <person name="Tritt A."/>
            <person name="Yoshinaga Y."/>
            <person name="Zwiers L.-H."/>
            <person name="Turgeon B."/>
            <person name="Goodwin S."/>
            <person name="Spatafora J."/>
            <person name="Crous P."/>
            <person name="Grigoriev I."/>
        </authorList>
    </citation>
    <scope>NUCLEOTIDE SEQUENCE</scope>
    <source>
        <strain evidence="2">CBS 262.69</strain>
    </source>
</reference>
<dbReference type="EMBL" id="ML996697">
    <property type="protein sequence ID" value="KAF2399428.1"/>
    <property type="molecule type" value="Genomic_DNA"/>
</dbReference>
<keyword evidence="3" id="KW-1185">Reference proteome</keyword>
<organism evidence="2 3">
    <name type="scientific">Trichodelitschia bisporula</name>
    <dbReference type="NCBI Taxonomy" id="703511"/>
    <lineage>
        <taxon>Eukaryota</taxon>
        <taxon>Fungi</taxon>
        <taxon>Dikarya</taxon>
        <taxon>Ascomycota</taxon>
        <taxon>Pezizomycotina</taxon>
        <taxon>Dothideomycetes</taxon>
        <taxon>Dothideomycetes incertae sedis</taxon>
        <taxon>Phaeotrichales</taxon>
        <taxon>Phaeotrichaceae</taxon>
        <taxon>Trichodelitschia</taxon>
    </lineage>
</organism>
<evidence type="ECO:0000313" key="2">
    <source>
        <dbReference type="EMBL" id="KAF2399428.1"/>
    </source>
</evidence>
<protein>
    <submittedName>
        <fullName evidence="2">Uncharacterized protein</fullName>
    </submittedName>
</protein>
<feature type="region of interest" description="Disordered" evidence="1">
    <location>
        <begin position="37"/>
        <end position="77"/>
    </location>
</feature>
<feature type="compositionally biased region" description="Basic and acidic residues" evidence="1">
    <location>
        <begin position="53"/>
        <end position="66"/>
    </location>
</feature>
<sequence>MCSAGKANKLLLDQSVPEEVTGLRTLGSFVRARQFITQKGEGSRKPLPGKSEATTRELASHCEGNRKPLRGKSQASARELASHCESQATAREIASLCEGTRKPLRV</sequence>
<gene>
    <name evidence="2" type="ORF">EJ06DRAFT_530970</name>
</gene>
<dbReference type="Proteomes" id="UP000799640">
    <property type="component" value="Unassembled WGS sequence"/>
</dbReference>
<name>A0A6G1HTP4_9PEZI</name>
<evidence type="ECO:0000256" key="1">
    <source>
        <dbReference type="SAM" id="MobiDB-lite"/>
    </source>
</evidence>